<organism evidence="2 3">
    <name type="scientific">Arctia plantaginis</name>
    <name type="common">Wood tiger moth</name>
    <name type="synonym">Phalaena plantaginis</name>
    <dbReference type="NCBI Taxonomy" id="874455"/>
    <lineage>
        <taxon>Eukaryota</taxon>
        <taxon>Metazoa</taxon>
        <taxon>Ecdysozoa</taxon>
        <taxon>Arthropoda</taxon>
        <taxon>Hexapoda</taxon>
        <taxon>Insecta</taxon>
        <taxon>Pterygota</taxon>
        <taxon>Neoptera</taxon>
        <taxon>Endopterygota</taxon>
        <taxon>Lepidoptera</taxon>
        <taxon>Glossata</taxon>
        <taxon>Ditrysia</taxon>
        <taxon>Noctuoidea</taxon>
        <taxon>Erebidae</taxon>
        <taxon>Arctiinae</taxon>
        <taxon>Arctia</taxon>
    </lineage>
</organism>
<accession>A0A8S0ZUC0</accession>
<evidence type="ECO:0000313" key="2">
    <source>
        <dbReference type="EMBL" id="CAB3235875.1"/>
    </source>
</evidence>
<dbReference type="OrthoDB" id="10044176at2759"/>
<gene>
    <name evidence="2" type="ORF">APLA_LOCUS6333</name>
</gene>
<name>A0A8S0ZUC0_ARCPL</name>
<dbReference type="EMBL" id="CADEBC010000485">
    <property type="protein sequence ID" value="CAB3235875.1"/>
    <property type="molecule type" value="Genomic_DNA"/>
</dbReference>
<keyword evidence="3" id="KW-1185">Reference proteome</keyword>
<comment type="caution">
    <text evidence="2">The sequence shown here is derived from an EMBL/GenBank/DDBJ whole genome shotgun (WGS) entry which is preliminary data.</text>
</comment>
<sequence>MVGNEGGGDNPPTSHKRPRPEARDGGTKMDCGDGGGAVNKPVYTSVNRPVHLSVNKPVSVNNPVHNVNKPKDVPTKVDIKAQIVANNDVLMALVQTLVELGNKGDSTPTTINSIKETLLKNLN</sequence>
<protein>
    <submittedName>
        <fullName evidence="2">Uncharacterized protein</fullName>
    </submittedName>
</protein>
<dbReference type="AlphaFoldDB" id="A0A8S0ZUC0"/>
<dbReference type="Proteomes" id="UP000494106">
    <property type="component" value="Unassembled WGS sequence"/>
</dbReference>
<evidence type="ECO:0000313" key="3">
    <source>
        <dbReference type="Proteomes" id="UP000494106"/>
    </source>
</evidence>
<proteinExistence type="predicted"/>
<evidence type="ECO:0000256" key="1">
    <source>
        <dbReference type="SAM" id="MobiDB-lite"/>
    </source>
</evidence>
<feature type="region of interest" description="Disordered" evidence="1">
    <location>
        <begin position="1"/>
        <end position="41"/>
    </location>
</feature>
<feature type="compositionally biased region" description="Basic and acidic residues" evidence="1">
    <location>
        <begin position="19"/>
        <end position="31"/>
    </location>
</feature>
<reference evidence="2 3" key="1">
    <citation type="submission" date="2020-04" db="EMBL/GenBank/DDBJ databases">
        <authorList>
            <person name="Wallbank WR R."/>
            <person name="Pardo Diaz C."/>
            <person name="Kozak K."/>
            <person name="Martin S."/>
            <person name="Jiggins C."/>
            <person name="Moest M."/>
            <person name="Warren A I."/>
            <person name="Byers J.R.P. K."/>
            <person name="Montejo-Kovacevich G."/>
            <person name="Yen C E."/>
        </authorList>
    </citation>
    <scope>NUCLEOTIDE SEQUENCE [LARGE SCALE GENOMIC DNA]</scope>
</reference>